<keyword evidence="6" id="KW-1185">Reference proteome</keyword>
<dbReference type="GO" id="GO:0006164">
    <property type="term" value="P:purine nucleotide biosynthetic process"/>
    <property type="evidence" value="ECO:0007669"/>
    <property type="project" value="TreeGrafter"/>
</dbReference>
<proteinExistence type="inferred from homology"/>
<protein>
    <submittedName>
        <fullName evidence="5">Ribose-phosphate pyrophosphokinase</fullName>
    </submittedName>
</protein>
<dbReference type="OrthoDB" id="324294at2"/>
<feature type="domain" description="Phosphoribosyltransferase" evidence="3">
    <location>
        <begin position="150"/>
        <end position="228"/>
    </location>
</feature>
<accession>A0A3D8K2X2</accession>
<comment type="similarity">
    <text evidence="2">Belongs to the ribose-phosphate pyrophosphokinase family.</text>
</comment>
<evidence type="ECO:0000259" key="3">
    <source>
        <dbReference type="Pfam" id="PF00156"/>
    </source>
</evidence>
<evidence type="ECO:0000259" key="4">
    <source>
        <dbReference type="Pfam" id="PF13793"/>
    </source>
</evidence>
<evidence type="ECO:0000313" key="5">
    <source>
        <dbReference type="EMBL" id="RDU99668.1"/>
    </source>
</evidence>
<dbReference type="Proteomes" id="UP000256838">
    <property type="component" value="Unassembled WGS sequence"/>
</dbReference>
<reference evidence="5 6" key="1">
    <citation type="submission" date="2018-08" db="EMBL/GenBank/DDBJ databases">
        <title>Paraburkholderia sp. DHOM06 isolated from forest soil.</title>
        <authorList>
            <person name="Gao Z.-H."/>
            <person name="Qiu L.-H."/>
        </authorList>
    </citation>
    <scope>NUCLEOTIDE SEQUENCE [LARGE SCALE GENOMIC DNA]</scope>
    <source>
        <strain evidence="5 6">DHOM06</strain>
    </source>
</reference>
<dbReference type="Pfam" id="PF13793">
    <property type="entry name" value="Pribosyltran_N"/>
    <property type="match status" value="1"/>
</dbReference>
<dbReference type="InterPro" id="IPR029099">
    <property type="entry name" value="Pribosyltran_N"/>
</dbReference>
<dbReference type="Gene3D" id="3.40.50.2020">
    <property type="match status" value="2"/>
</dbReference>
<dbReference type="RefSeq" id="WP_115532338.1">
    <property type="nucleotide sequence ID" value="NZ_QRGA01000003.1"/>
</dbReference>
<dbReference type="GO" id="GO:0002189">
    <property type="term" value="C:ribose phosphate diphosphokinase complex"/>
    <property type="evidence" value="ECO:0007669"/>
    <property type="project" value="TreeGrafter"/>
</dbReference>
<dbReference type="SUPFAM" id="SSF53271">
    <property type="entry name" value="PRTase-like"/>
    <property type="match status" value="1"/>
</dbReference>
<feature type="domain" description="Ribose-phosphate pyrophosphokinase N-terminal" evidence="4">
    <location>
        <begin position="23"/>
        <end position="113"/>
    </location>
</feature>
<organism evidence="5 6">
    <name type="scientific">Trinickia dinghuensis</name>
    <dbReference type="NCBI Taxonomy" id="2291023"/>
    <lineage>
        <taxon>Bacteria</taxon>
        <taxon>Pseudomonadati</taxon>
        <taxon>Pseudomonadota</taxon>
        <taxon>Betaproteobacteria</taxon>
        <taxon>Burkholderiales</taxon>
        <taxon>Burkholderiaceae</taxon>
        <taxon>Trinickia</taxon>
    </lineage>
</organism>
<dbReference type="Pfam" id="PF00156">
    <property type="entry name" value="Pribosyltran"/>
    <property type="match status" value="1"/>
</dbReference>
<dbReference type="InterPro" id="IPR005946">
    <property type="entry name" value="Rib-P_diPkinase"/>
</dbReference>
<dbReference type="GO" id="GO:0016301">
    <property type="term" value="F:kinase activity"/>
    <property type="evidence" value="ECO:0007669"/>
    <property type="project" value="UniProtKB-KW"/>
</dbReference>
<keyword evidence="5" id="KW-0808">Transferase</keyword>
<dbReference type="InterPro" id="IPR000836">
    <property type="entry name" value="PRTase_dom"/>
</dbReference>
<dbReference type="EMBL" id="QRGA01000003">
    <property type="protein sequence ID" value="RDU99668.1"/>
    <property type="molecule type" value="Genomic_DNA"/>
</dbReference>
<dbReference type="PANTHER" id="PTHR10210:SF41">
    <property type="entry name" value="RIBOSE-PHOSPHATE PYROPHOSPHOKINASE 1, CHLOROPLASTIC"/>
    <property type="match status" value="1"/>
</dbReference>
<dbReference type="GO" id="GO:0005737">
    <property type="term" value="C:cytoplasm"/>
    <property type="evidence" value="ECO:0007669"/>
    <property type="project" value="TreeGrafter"/>
</dbReference>
<gene>
    <name evidence="5" type="ORF">DWV00_04375</name>
</gene>
<evidence type="ECO:0000256" key="2">
    <source>
        <dbReference type="RuleBase" id="RU004324"/>
    </source>
</evidence>
<dbReference type="GO" id="GO:0004749">
    <property type="term" value="F:ribose phosphate diphosphokinase activity"/>
    <property type="evidence" value="ECO:0007669"/>
    <property type="project" value="TreeGrafter"/>
</dbReference>
<dbReference type="PANTHER" id="PTHR10210">
    <property type="entry name" value="RIBOSE-PHOSPHATE DIPHOSPHOKINASE FAMILY MEMBER"/>
    <property type="match status" value="1"/>
</dbReference>
<keyword evidence="5" id="KW-0418">Kinase</keyword>
<dbReference type="NCBIfam" id="TIGR01251">
    <property type="entry name" value="ribP_PPkin"/>
    <property type="match status" value="1"/>
</dbReference>
<evidence type="ECO:0000256" key="1">
    <source>
        <dbReference type="ARBA" id="ARBA00022727"/>
    </source>
</evidence>
<name>A0A3D8K2X2_9BURK</name>
<keyword evidence="1 2" id="KW-0545">Nucleotide biosynthesis</keyword>
<comment type="caution">
    <text evidence="5">The sequence shown here is derived from an EMBL/GenBank/DDBJ whole genome shotgun (WGS) entry which is preliminary data.</text>
</comment>
<evidence type="ECO:0000313" key="6">
    <source>
        <dbReference type="Proteomes" id="UP000256838"/>
    </source>
</evidence>
<sequence>MISITAVANTKHSSDASGYARNPVEMKVLKFPGGELHVTVEAGVCADELELKAHLPNADAVMTLLMTTDALRRAYPGTPIDVHLPYVPYARQDRVANPGESLSAKVFCDLINAQCYRRVVVQDPHSDVTPALLDRIVIDDPLPALRRALERIRTRSMNVALVAPDAGARKRVLKLAAHLELPVVFADKIRDTRTGVITGTEIQGDLPDCALLVVDDICDGGRTFTELAQTAREKQNRSGARQPLYLYVTHGIFSKGLDALLDGYAAIFTRNNWTSDARAIQV</sequence>
<dbReference type="AlphaFoldDB" id="A0A3D8K2X2"/>
<dbReference type="GO" id="GO:0000287">
    <property type="term" value="F:magnesium ion binding"/>
    <property type="evidence" value="ECO:0007669"/>
    <property type="project" value="InterPro"/>
</dbReference>
<dbReference type="InterPro" id="IPR029057">
    <property type="entry name" value="PRTase-like"/>
</dbReference>
<dbReference type="CDD" id="cd06223">
    <property type="entry name" value="PRTases_typeI"/>
    <property type="match status" value="1"/>
</dbReference>
<dbReference type="GO" id="GO:0006015">
    <property type="term" value="P:5-phosphoribose 1-diphosphate biosynthetic process"/>
    <property type="evidence" value="ECO:0007669"/>
    <property type="project" value="TreeGrafter"/>
</dbReference>
<dbReference type="SMART" id="SM01400">
    <property type="entry name" value="Pribosyltran_N"/>
    <property type="match status" value="1"/>
</dbReference>